<evidence type="ECO:0000256" key="1">
    <source>
        <dbReference type="SAM" id="SignalP"/>
    </source>
</evidence>
<dbReference type="EMBL" id="KZ819376">
    <property type="protein sequence ID" value="PWN42735.1"/>
    <property type="molecule type" value="Genomic_DNA"/>
</dbReference>
<dbReference type="GeneID" id="37031980"/>
<keyword evidence="1" id="KW-0732">Signal</keyword>
<dbReference type="InParanoid" id="A0A316W517"/>
<reference evidence="2 3" key="1">
    <citation type="journal article" date="2018" name="Mol. Biol. Evol.">
        <title>Broad Genomic Sampling Reveals a Smut Pathogenic Ancestry of the Fungal Clade Ustilaginomycotina.</title>
        <authorList>
            <person name="Kijpornyongpan T."/>
            <person name="Mondo S.J."/>
            <person name="Barry K."/>
            <person name="Sandor L."/>
            <person name="Lee J."/>
            <person name="Lipzen A."/>
            <person name="Pangilinan J."/>
            <person name="LaButti K."/>
            <person name="Hainaut M."/>
            <person name="Henrissat B."/>
            <person name="Grigoriev I.V."/>
            <person name="Spatafora J.W."/>
            <person name="Aime M.C."/>
        </authorList>
    </citation>
    <scope>NUCLEOTIDE SEQUENCE [LARGE SCALE GENOMIC DNA]</scope>
    <source>
        <strain evidence="2 3">MCA 4658</strain>
    </source>
</reference>
<name>A0A316W517_9BASI</name>
<accession>A0A316W517</accession>
<evidence type="ECO:0000313" key="2">
    <source>
        <dbReference type="EMBL" id="PWN42735.1"/>
    </source>
</evidence>
<protein>
    <recommendedName>
        <fullName evidence="4">Secreted protein</fullName>
    </recommendedName>
</protein>
<keyword evidence="3" id="KW-1185">Reference proteome</keyword>
<feature type="signal peptide" evidence="1">
    <location>
        <begin position="1"/>
        <end position="24"/>
    </location>
</feature>
<evidence type="ECO:0000313" key="3">
    <source>
        <dbReference type="Proteomes" id="UP000245783"/>
    </source>
</evidence>
<dbReference type="RefSeq" id="XP_025369895.1">
    <property type="nucleotide sequence ID" value="XM_025510110.1"/>
</dbReference>
<evidence type="ECO:0008006" key="4">
    <source>
        <dbReference type="Google" id="ProtNLM"/>
    </source>
</evidence>
<proteinExistence type="predicted"/>
<dbReference type="Proteomes" id="UP000245783">
    <property type="component" value="Unassembled WGS sequence"/>
</dbReference>
<organism evidence="2 3">
    <name type="scientific">Ceraceosorus guamensis</name>
    <dbReference type="NCBI Taxonomy" id="1522189"/>
    <lineage>
        <taxon>Eukaryota</taxon>
        <taxon>Fungi</taxon>
        <taxon>Dikarya</taxon>
        <taxon>Basidiomycota</taxon>
        <taxon>Ustilaginomycotina</taxon>
        <taxon>Exobasidiomycetes</taxon>
        <taxon>Ceraceosorales</taxon>
        <taxon>Ceraceosoraceae</taxon>
        <taxon>Ceraceosorus</taxon>
    </lineage>
</organism>
<feature type="chain" id="PRO_5016430432" description="Secreted protein" evidence="1">
    <location>
        <begin position="25"/>
        <end position="144"/>
    </location>
</feature>
<gene>
    <name evidence="2" type="ORF">IE81DRAFT_113179</name>
</gene>
<sequence>MQIALALLLCVGANVRLLLRPCSTLRPSTVEASSVAQASIENVGQTTTTTTRRTIDLVIAFSLFGITPFDSSLSATAPQILIDCVVTSGRVRTSATSSSYISIRRDVTVTVTFEIIGKPRLYVQTRRIKESRTDVLQRATFNQR</sequence>
<dbReference type="AlphaFoldDB" id="A0A316W517"/>